<organism evidence="5 6">
    <name type="scientific">Ruminiclostridium cellobioparum subsp. termitidis CT1112</name>
    <dbReference type="NCBI Taxonomy" id="1195236"/>
    <lineage>
        <taxon>Bacteria</taxon>
        <taxon>Bacillati</taxon>
        <taxon>Bacillota</taxon>
        <taxon>Clostridia</taxon>
        <taxon>Eubacteriales</taxon>
        <taxon>Oscillospiraceae</taxon>
        <taxon>Ruminiclostridium</taxon>
    </lineage>
</organism>
<protein>
    <submittedName>
        <fullName evidence="5">Microbial collagenase</fullName>
    </submittedName>
</protein>
<dbReference type="EMBL" id="AORV01000072">
    <property type="protein sequence ID" value="EMS69145.1"/>
    <property type="molecule type" value="Genomic_DNA"/>
</dbReference>
<feature type="signal peptide" evidence="2">
    <location>
        <begin position="1"/>
        <end position="34"/>
    </location>
</feature>
<dbReference type="Gene3D" id="2.60.40.10">
    <property type="entry name" value="Immunoglobulins"/>
    <property type="match status" value="1"/>
</dbReference>
<dbReference type="Pfam" id="PF00801">
    <property type="entry name" value="PKD"/>
    <property type="match status" value="1"/>
</dbReference>
<dbReference type="InterPro" id="IPR006626">
    <property type="entry name" value="PbH1"/>
</dbReference>
<dbReference type="SUPFAM" id="SSF49785">
    <property type="entry name" value="Galactose-binding domain-like"/>
    <property type="match status" value="1"/>
</dbReference>
<dbReference type="InterPro" id="IPR000601">
    <property type="entry name" value="PKD_dom"/>
</dbReference>
<dbReference type="Pfam" id="PF00754">
    <property type="entry name" value="F5_F8_type_C"/>
    <property type="match status" value="1"/>
</dbReference>
<keyword evidence="6" id="KW-1185">Reference proteome</keyword>
<dbReference type="InterPro" id="IPR022409">
    <property type="entry name" value="PKD/Chitinase_dom"/>
</dbReference>
<dbReference type="Pfam" id="PF12708">
    <property type="entry name" value="Pect-lyase_RHGA_epim"/>
    <property type="match status" value="1"/>
</dbReference>
<evidence type="ECO:0000259" key="3">
    <source>
        <dbReference type="PROSITE" id="PS50022"/>
    </source>
</evidence>
<dbReference type="Gene3D" id="2.160.20.10">
    <property type="entry name" value="Single-stranded right-handed beta-helix, Pectin lyase-like"/>
    <property type="match status" value="1"/>
</dbReference>
<dbReference type="SUPFAM" id="SSF49299">
    <property type="entry name" value="PKD domain"/>
    <property type="match status" value="1"/>
</dbReference>
<gene>
    <name evidence="5" type="ORF">CTER_5301</name>
</gene>
<keyword evidence="1" id="KW-0378">Hydrolase</keyword>
<dbReference type="SUPFAM" id="SSF51126">
    <property type="entry name" value="Pectin lyase-like"/>
    <property type="match status" value="1"/>
</dbReference>
<dbReference type="Proteomes" id="UP000014155">
    <property type="component" value="Unassembled WGS sequence"/>
</dbReference>
<feature type="domain" description="PKD" evidence="4">
    <location>
        <begin position="229"/>
        <end position="288"/>
    </location>
</feature>
<dbReference type="STRING" id="1195236.CTER_5301"/>
<name>S0FF07_RUMCE</name>
<evidence type="ECO:0000256" key="1">
    <source>
        <dbReference type="ARBA" id="ARBA00023295"/>
    </source>
</evidence>
<keyword evidence="2" id="KW-0732">Signal</keyword>
<comment type="caution">
    <text evidence="5">The sequence shown here is derived from an EMBL/GenBank/DDBJ whole genome shotgun (WGS) entry which is preliminary data.</text>
</comment>
<evidence type="ECO:0000313" key="6">
    <source>
        <dbReference type="Proteomes" id="UP000014155"/>
    </source>
</evidence>
<dbReference type="eggNOG" id="COG3291">
    <property type="taxonomic scope" value="Bacteria"/>
</dbReference>
<dbReference type="CDD" id="cd00146">
    <property type="entry name" value="PKD"/>
    <property type="match status" value="1"/>
</dbReference>
<dbReference type="InterPro" id="IPR012334">
    <property type="entry name" value="Pectin_lyas_fold"/>
</dbReference>
<accession>S0FF07</accession>
<feature type="chain" id="PRO_5038739878" evidence="2">
    <location>
        <begin position="35"/>
        <end position="589"/>
    </location>
</feature>
<proteinExistence type="predicted"/>
<dbReference type="PROSITE" id="PS50022">
    <property type="entry name" value="FA58C_3"/>
    <property type="match status" value="1"/>
</dbReference>
<dbReference type="InterPro" id="IPR011050">
    <property type="entry name" value="Pectin_lyase_fold/virulence"/>
</dbReference>
<evidence type="ECO:0000259" key="4">
    <source>
        <dbReference type="PROSITE" id="PS50093"/>
    </source>
</evidence>
<dbReference type="InterPro" id="IPR000421">
    <property type="entry name" value="FA58C"/>
</dbReference>
<keyword evidence="1" id="KW-0326">Glycosidase</keyword>
<dbReference type="PATRIC" id="fig|1195236.3.peg.5438"/>
<evidence type="ECO:0000256" key="2">
    <source>
        <dbReference type="SAM" id="SignalP"/>
    </source>
</evidence>
<feature type="domain" description="F5/8 type C" evidence="3">
    <location>
        <begin position="23"/>
        <end position="184"/>
    </location>
</feature>
<dbReference type="InterPro" id="IPR013783">
    <property type="entry name" value="Ig-like_fold"/>
</dbReference>
<dbReference type="InterPro" id="IPR008979">
    <property type="entry name" value="Galactose-bd-like_sf"/>
</dbReference>
<dbReference type="RefSeq" id="WP_004630884.1">
    <property type="nucleotide sequence ID" value="NZ_AORV01000072.1"/>
</dbReference>
<dbReference type="Gene3D" id="2.60.120.260">
    <property type="entry name" value="Galactose-binding domain-like"/>
    <property type="match status" value="1"/>
</dbReference>
<dbReference type="PROSITE" id="PS50093">
    <property type="entry name" value="PKD"/>
    <property type="match status" value="1"/>
</dbReference>
<dbReference type="InterPro" id="IPR035986">
    <property type="entry name" value="PKD_dom_sf"/>
</dbReference>
<dbReference type="SMART" id="SM00089">
    <property type="entry name" value="PKD"/>
    <property type="match status" value="1"/>
</dbReference>
<dbReference type="SMART" id="SM00710">
    <property type="entry name" value="PbH1"/>
    <property type="match status" value="5"/>
</dbReference>
<evidence type="ECO:0000313" key="5">
    <source>
        <dbReference type="EMBL" id="EMS69145.1"/>
    </source>
</evidence>
<sequence>MKGKVYKLLKARLLPVLLSAAVIVTMQLSLPVYAAYANAAAGKTVTASTTMTGSAALATDGNKDTANHLGVNQGLQWIQIDLGAGYSINKINLWHYFGDGRTYHDVIVRTSTTADFSSGVNTVFNNDTNNSAGFGAGSDTEYAETSSGKTINFSAINARYVRLYSNGSSSNAFNHYVEVEVWTADVQAPAASIYVPSKNEQGMWICLDGSNSAGTNPMGVSGDFSGIKSYSWDFGDGSQVDTGAFNNTITHKYASAGTYNVSLTVTDYNNLTATTTATVNVAASLPKAVPNGFTASDINNAIASLNGNPGIVNLPAGTYSVSTTIKVPANVVLQGAGTTTVLKSAADPAISITGNNARITNLKLQGPGLETEGIAASGFKNVMIDHCDISNFSIANTAGTYSSVTYEFNTIHDNTKDGLGYGVMVVSGAYAMIRKNEFYDNRHSVAGGGKGSQAGWKTSYDIYQNTIGHADNSTADVTVDAHAGTQGRIRINNNTFKDHQYSIGLRDGWGEIKGNSFTNINQYICKFDKPVYSDGVTIPGAGCNNFDISGNTITNCNVYWRMLYGAGNIVLNGKNIDSMIPYTGTGIWQ</sequence>
<dbReference type="GO" id="GO:0016798">
    <property type="term" value="F:hydrolase activity, acting on glycosyl bonds"/>
    <property type="evidence" value="ECO:0007669"/>
    <property type="project" value="UniProtKB-KW"/>
</dbReference>
<dbReference type="AlphaFoldDB" id="S0FF07"/>
<dbReference type="InterPro" id="IPR024535">
    <property type="entry name" value="RHGA/B-epi-like_pectate_lyase"/>
</dbReference>
<reference evidence="5 6" key="1">
    <citation type="journal article" date="2013" name="Genome Announc.">
        <title>Draft Genome Sequence of the Cellulolytic, Mesophilic, Anaerobic Bacterium Clostridium termitidis Strain CT1112 (DSM 5398).</title>
        <authorList>
            <person name="Lal S."/>
            <person name="Ramachandran U."/>
            <person name="Zhang X."/>
            <person name="Munir R."/>
            <person name="Sparling R."/>
            <person name="Levin D.B."/>
        </authorList>
    </citation>
    <scope>NUCLEOTIDE SEQUENCE [LARGE SCALE GENOMIC DNA]</scope>
    <source>
        <strain evidence="5 6">CT1112</strain>
    </source>
</reference>